<dbReference type="Proteomes" id="UP000593758">
    <property type="component" value="Chromosome"/>
</dbReference>
<dbReference type="SUPFAM" id="SSF52540">
    <property type="entry name" value="P-loop containing nucleoside triphosphate hydrolases"/>
    <property type="match status" value="1"/>
</dbReference>
<dbReference type="InterPro" id="IPR027417">
    <property type="entry name" value="P-loop_NTPase"/>
</dbReference>
<sequence length="212" mass="22783">MPPADSALFPVPDGARRYPRQVVLLTGPSGSGKSSLSRRLGLPVVALDDFYHDIETPGLPQRFGSVDWDAPQSWNAAAATAALVALCRDGEAQVPIYDIPTSRRTGTTTVVADDAPIVLAEGIFASELVASLRSEGVLADAICLVRPRLQTFWFRLLRDLAESRKPPVTLIRRGLAHYRAEPAKVRAWTAQGCRAASVAAAEADLRTLLTPS</sequence>
<keyword evidence="1" id="KW-0067">ATP-binding</keyword>
<dbReference type="RefSeq" id="WP_193496827.1">
    <property type="nucleotide sequence ID" value="NZ_CP063169.1"/>
</dbReference>
<dbReference type="Gene3D" id="3.40.50.300">
    <property type="entry name" value="P-loop containing nucleotide triphosphate hydrolases"/>
    <property type="match status" value="1"/>
</dbReference>
<accession>A0A7M1SSL3</accession>
<dbReference type="GO" id="GO:0005524">
    <property type="term" value="F:ATP binding"/>
    <property type="evidence" value="ECO:0007669"/>
    <property type="project" value="UniProtKB-KW"/>
</dbReference>
<name>A0A7M1SSL3_9MICO</name>
<dbReference type="KEGG" id="halt:IM660_16135"/>
<keyword evidence="1" id="KW-0547">Nucleotide-binding</keyword>
<reference evidence="1 2" key="1">
    <citation type="submission" date="2020-10" db="EMBL/GenBank/DDBJ databases">
        <title>Haloactinobacterium sp. RN3S43, a bacterium isolated from saline soil.</title>
        <authorList>
            <person name="Sun J.-Q."/>
        </authorList>
    </citation>
    <scope>NUCLEOTIDE SEQUENCE [LARGE SCALE GENOMIC DNA]</scope>
    <source>
        <strain evidence="1 2">RN3S43</strain>
    </source>
</reference>
<protein>
    <submittedName>
        <fullName evidence="1">ATP-binding protein</fullName>
    </submittedName>
</protein>
<evidence type="ECO:0000313" key="2">
    <source>
        <dbReference type="Proteomes" id="UP000593758"/>
    </source>
</evidence>
<organism evidence="1 2">
    <name type="scientific">Ruania alkalisoli</name>
    <dbReference type="NCBI Taxonomy" id="2779775"/>
    <lineage>
        <taxon>Bacteria</taxon>
        <taxon>Bacillati</taxon>
        <taxon>Actinomycetota</taxon>
        <taxon>Actinomycetes</taxon>
        <taxon>Micrococcales</taxon>
        <taxon>Ruaniaceae</taxon>
        <taxon>Ruania</taxon>
    </lineage>
</organism>
<evidence type="ECO:0000313" key="1">
    <source>
        <dbReference type="EMBL" id="QOR70137.1"/>
    </source>
</evidence>
<proteinExistence type="predicted"/>
<keyword evidence="2" id="KW-1185">Reference proteome</keyword>
<dbReference type="AlphaFoldDB" id="A0A7M1SSL3"/>
<dbReference type="EMBL" id="CP063169">
    <property type="protein sequence ID" value="QOR70137.1"/>
    <property type="molecule type" value="Genomic_DNA"/>
</dbReference>
<gene>
    <name evidence="1" type="ORF">IM660_16135</name>
</gene>